<dbReference type="EC" id="2.4.1.-" evidence="10"/>
<dbReference type="Pfam" id="PF03155">
    <property type="entry name" value="Alg6_Alg8"/>
    <property type="match status" value="1"/>
</dbReference>
<comment type="subcellular location">
    <subcellularLocation>
        <location evidence="1 10">Endoplasmic reticulum membrane</location>
        <topology evidence="1 10">Multi-pass membrane protein</topology>
    </subcellularLocation>
</comment>
<keyword evidence="7 10" id="KW-0256">Endoplasmic reticulum</keyword>
<dbReference type="PANTHER" id="PTHR12413">
    <property type="entry name" value="DOLICHYL GLYCOSYLTRANSFERASE"/>
    <property type="match status" value="1"/>
</dbReference>
<reference evidence="11" key="1">
    <citation type="submission" date="2021-01" db="EMBL/GenBank/DDBJ databases">
        <authorList>
            <person name="Corre E."/>
            <person name="Pelletier E."/>
            <person name="Niang G."/>
            <person name="Scheremetjew M."/>
            <person name="Finn R."/>
            <person name="Kale V."/>
            <person name="Holt S."/>
            <person name="Cochrane G."/>
            <person name="Meng A."/>
            <person name="Brown T."/>
            <person name="Cohen L."/>
        </authorList>
    </citation>
    <scope>NUCLEOTIDE SEQUENCE</scope>
    <source>
        <strain evidence="11">RCC1130</strain>
    </source>
</reference>
<comment type="similarity">
    <text evidence="3 10">Belongs to the ALG6/ALG8 glucosyltransferase family.</text>
</comment>
<evidence type="ECO:0000256" key="1">
    <source>
        <dbReference type="ARBA" id="ARBA00004477"/>
    </source>
</evidence>
<dbReference type="GO" id="GO:0005789">
    <property type="term" value="C:endoplasmic reticulum membrane"/>
    <property type="evidence" value="ECO:0007669"/>
    <property type="project" value="UniProtKB-SubCell"/>
</dbReference>
<evidence type="ECO:0000256" key="6">
    <source>
        <dbReference type="ARBA" id="ARBA00022692"/>
    </source>
</evidence>
<comment type="pathway">
    <text evidence="2 10">Protein modification; protein glycosylation.</text>
</comment>
<dbReference type="GO" id="GO:0006487">
    <property type="term" value="P:protein N-linked glycosylation"/>
    <property type="evidence" value="ECO:0007669"/>
    <property type="project" value="TreeGrafter"/>
</dbReference>
<organism evidence="11">
    <name type="scientific">Calcidiscus leptoporus</name>
    <dbReference type="NCBI Taxonomy" id="127549"/>
    <lineage>
        <taxon>Eukaryota</taxon>
        <taxon>Haptista</taxon>
        <taxon>Haptophyta</taxon>
        <taxon>Prymnesiophyceae</taxon>
        <taxon>Coccolithales</taxon>
        <taxon>Calcidiscaceae</taxon>
        <taxon>Calcidiscus</taxon>
    </lineage>
</organism>
<name>A0A7S0P5N8_9EUKA</name>
<evidence type="ECO:0000313" key="11">
    <source>
        <dbReference type="EMBL" id="CAD8553872.1"/>
    </source>
</evidence>
<gene>
    <name evidence="11" type="ORF">CLEP1334_LOCUS29163</name>
</gene>
<keyword evidence="9 10" id="KW-0472">Membrane</keyword>
<evidence type="ECO:0000256" key="3">
    <source>
        <dbReference type="ARBA" id="ARBA00008715"/>
    </source>
</evidence>
<keyword evidence="6 10" id="KW-0812">Transmembrane</keyword>
<evidence type="ECO:0000256" key="2">
    <source>
        <dbReference type="ARBA" id="ARBA00004922"/>
    </source>
</evidence>
<feature type="transmembrane region" description="Helical" evidence="10">
    <location>
        <begin position="388"/>
        <end position="413"/>
    </location>
</feature>
<feature type="transmembrane region" description="Helical" evidence="10">
    <location>
        <begin position="130"/>
        <end position="150"/>
    </location>
</feature>
<feature type="transmembrane region" description="Helical" evidence="10">
    <location>
        <begin position="253"/>
        <end position="272"/>
    </location>
</feature>
<evidence type="ECO:0000256" key="4">
    <source>
        <dbReference type="ARBA" id="ARBA00022676"/>
    </source>
</evidence>
<dbReference type="AlphaFoldDB" id="A0A7S0P5N8"/>
<dbReference type="EMBL" id="HBER01058398">
    <property type="protein sequence ID" value="CAD8553872.1"/>
    <property type="molecule type" value="Transcribed_RNA"/>
</dbReference>
<evidence type="ECO:0000256" key="7">
    <source>
        <dbReference type="ARBA" id="ARBA00022824"/>
    </source>
</evidence>
<sequence>MLTLSPTPYLSQRTRAYQRATVMLTDVFLAVGAHCCTCALPATLVILDAGLLLVDHVHFQYNGMLIGILLLSLSQIRAERPLCAAALYTLVLNMKHLFLFAAPLYFIYLLRRFVLRFPASTTYALAARRLLVIGSLVMAIFALSFGPFAYHKQLPQLLARLFPFGRGLTHAYWAPNTWALYTFTDKLAAAFGKAAGLGRVLALEGQAVGTGGLIGETPLQLLPQVSPAATAALVLLAQVPVLLSTWRTPRPQAFGAALAVVGLCAFLLGYHVHEKAVLPPLLILACVPPTHAEGARLHARLMTVLSAAAHVAQLPLVFGAAEYLASRAMVALYATALKPVLCHRLHAICGDDELRLRPFELGYVYGFLALELTCSVAHPLLVAPRLPFVPLMLTSVYCAVGIHYGAFLAYQLWAIEVEHTRDKKDL</sequence>
<keyword evidence="8 10" id="KW-1133">Transmembrane helix</keyword>
<dbReference type="PANTHER" id="PTHR12413:SF2">
    <property type="entry name" value="DOLICHYL PYROPHOSPHATE GLC1MAN9GLCNAC2 ALPHA-1,3-GLUCOSYLTRANSFERASE-RELATED"/>
    <property type="match status" value="1"/>
</dbReference>
<feature type="transmembrane region" description="Helical" evidence="10">
    <location>
        <begin position="362"/>
        <end position="382"/>
    </location>
</feature>
<dbReference type="UniPathway" id="UPA00378"/>
<keyword evidence="4 10" id="KW-0328">Glycosyltransferase</keyword>
<feature type="transmembrane region" description="Helical" evidence="10">
    <location>
        <begin position="27"/>
        <end position="47"/>
    </location>
</feature>
<keyword evidence="5 10" id="KW-0808">Transferase</keyword>
<evidence type="ECO:0000256" key="8">
    <source>
        <dbReference type="ARBA" id="ARBA00022989"/>
    </source>
</evidence>
<proteinExistence type="inferred from homology"/>
<dbReference type="InterPro" id="IPR004856">
    <property type="entry name" value="Glyco_trans_ALG6/ALG8"/>
</dbReference>
<evidence type="ECO:0000256" key="5">
    <source>
        <dbReference type="ARBA" id="ARBA00022679"/>
    </source>
</evidence>
<feature type="transmembrane region" description="Helical" evidence="10">
    <location>
        <begin position="59"/>
        <end position="78"/>
    </location>
</feature>
<feature type="transmembrane region" description="Helical" evidence="10">
    <location>
        <begin position="228"/>
        <end position="246"/>
    </location>
</feature>
<dbReference type="GO" id="GO:0042283">
    <property type="term" value="F:dolichyl pyrophosphate Glc1Man9GlcNAc2 alpha-1,3-glucosyltransferase activity"/>
    <property type="evidence" value="ECO:0007669"/>
    <property type="project" value="TreeGrafter"/>
</dbReference>
<accession>A0A7S0P5N8</accession>
<evidence type="ECO:0000256" key="9">
    <source>
        <dbReference type="ARBA" id="ARBA00023136"/>
    </source>
</evidence>
<feature type="transmembrane region" description="Helical" evidence="10">
    <location>
        <begin position="84"/>
        <end position="110"/>
    </location>
</feature>
<evidence type="ECO:0000256" key="10">
    <source>
        <dbReference type="RuleBase" id="RU363110"/>
    </source>
</evidence>
<protein>
    <recommendedName>
        <fullName evidence="10">Alpha-1,3-glucosyltransferase</fullName>
        <ecNumber evidence="10">2.4.1.-</ecNumber>
    </recommendedName>
</protein>